<dbReference type="RefSeq" id="XP_056517592.1">
    <property type="nucleotide sequence ID" value="XM_056669793.1"/>
</dbReference>
<keyword evidence="14" id="KW-1185">Reference proteome</keyword>
<keyword evidence="7" id="KW-0779">Telomere</keyword>
<dbReference type="PROSITE" id="PS50011">
    <property type="entry name" value="PROTEIN_KINASE_DOM"/>
    <property type="match status" value="1"/>
</dbReference>
<evidence type="ECO:0000256" key="4">
    <source>
        <dbReference type="ARBA" id="ARBA00012513"/>
    </source>
</evidence>
<protein>
    <recommendedName>
        <fullName evidence="6">EKC/KEOPS complex subunit BUD32</fullName>
        <ecNumber evidence="4">2.7.11.1</ecNumber>
    </recommendedName>
    <alternativeName>
        <fullName evidence="8 9">Atypical Serine/threonine protein kinase BUD32</fullName>
    </alternativeName>
    <alternativeName>
        <fullName evidence="5">EKC/KEOPS complex subunit bud32</fullName>
    </alternativeName>
</protein>
<organism evidence="13 14">
    <name type="scientific">Penicillium bovifimosum</name>
    <dbReference type="NCBI Taxonomy" id="126998"/>
    <lineage>
        <taxon>Eukaryota</taxon>
        <taxon>Fungi</taxon>
        <taxon>Dikarya</taxon>
        <taxon>Ascomycota</taxon>
        <taxon>Pezizomycotina</taxon>
        <taxon>Eurotiomycetes</taxon>
        <taxon>Eurotiomycetidae</taxon>
        <taxon>Eurotiales</taxon>
        <taxon>Aspergillaceae</taxon>
        <taxon>Penicillium</taxon>
    </lineage>
</organism>
<evidence type="ECO:0000256" key="3">
    <source>
        <dbReference type="ARBA" id="ARBA00011534"/>
    </source>
</evidence>
<comment type="subunit">
    <text evidence="3">Component of the EKC/KEOPS complex composed of at least BUD32, CGI121, GON7, KAE1 and PCC1; the whole complex dimerizes.</text>
</comment>
<gene>
    <name evidence="13" type="ORF">N7515_009049</name>
</gene>
<evidence type="ECO:0000256" key="9">
    <source>
        <dbReference type="ARBA" id="ARBA00033194"/>
    </source>
</evidence>
<dbReference type="GO" id="GO:0005524">
    <property type="term" value="F:ATP binding"/>
    <property type="evidence" value="ECO:0007669"/>
    <property type="project" value="InterPro"/>
</dbReference>
<dbReference type="EC" id="2.7.11.1" evidence="4"/>
<dbReference type="GeneID" id="81408963"/>
<evidence type="ECO:0000256" key="10">
    <source>
        <dbReference type="ARBA" id="ARBA00047899"/>
    </source>
</evidence>
<comment type="function">
    <text evidence="1">Component of the EKC/KEOPS complex that is required for the formation of a threonylcarbamoyl group on adenosine at position 37 (t(6)A37) in tRNAs that read codons beginning with adenine. The complex is probably involved in the transfer of the threonylcarbamoyl moiety of threonylcarbamoyl-AMP (TC-AMP) to the N6 group of A37. BUD32 has ATPase activity in the context of the EKC/KEOPS complex and likely plays a supporting role to the catalytic subunit KAE1. The EKC/KEOPS complex also promotes both telomere uncapping and telomere elongation. The complex is required for efficient recruitment of transcriptional coactivators.</text>
</comment>
<evidence type="ECO:0000313" key="13">
    <source>
        <dbReference type="EMBL" id="KAJ5121088.1"/>
    </source>
</evidence>
<evidence type="ECO:0000259" key="12">
    <source>
        <dbReference type="PROSITE" id="PS50011"/>
    </source>
</evidence>
<evidence type="ECO:0000256" key="6">
    <source>
        <dbReference type="ARBA" id="ARBA00019973"/>
    </source>
</evidence>
<dbReference type="GO" id="GO:0004674">
    <property type="term" value="F:protein serine/threonine kinase activity"/>
    <property type="evidence" value="ECO:0007669"/>
    <property type="project" value="UniProtKB-EC"/>
</dbReference>
<name>A0A9W9KVG4_9EURO</name>
<accession>A0A9W9KVG4</accession>
<comment type="caution">
    <text evidence="13">The sequence shown here is derived from an EMBL/GenBank/DDBJ whole genome shotgun (WGS) entry which is preliminary data.</text>
</comment>
<comment type="subcellular location">
    <subcellularLocation>
        <location evidence="2">Chromosome</location>
        <location evidence="2">Telomere</location>
    </subcellularLocation>
</comment>
<reference evidence="13" key="2">
    <citation type="journal article" date="2023" name="IMA Fungus">
        <title>Comparative genomic study of the Penicillium genus elucidates a diverse pangenome and 15 lateral gene transfer events.</title>
        <authorList>
            <person name="Petersen C."/>
            <person name="Sorensen T."/>
            <person name="Nielsen M.R."/>
            <person name="Sondergaard T.E."/>
            <person name="Sorensen J.L."/>
            <person name="Fitzpatrick D.A."/>
            <person name="Frisvad J.C."/>
            <person name="Nielsen K.L."/>
        </authorList>
    </citation>
    <scope>NUCLEOTIDE SEQUENCE</scope>
    <source>
        <strain evidence="13">IBT 22155</strain>
    </source>
</reference>
<evidence type="ECO:0000256" key="8">
    <source>
        <dbReference type="ARBA" id="ARBA00030980"/>
    </source>
</evidence>
<proteinExistence type="predicted"/>
<evidence type="ECO:0000313" key="14">
    <source>
        <dbReference type="Proteomes" id="UP001149079"/>
    </source>
</evidence>
<feature type="domain" description="Protein kinase" evidence="12">
    <location>
        <begin position="1"/>
        <end position="360"/>
    </location>
</feature>
<dbReference type="Pfam" id="PF00069">
    <property type="entry name" value="Pkinase"/>
    <property type="match status" value="1"/>
</dbReference>
<dbReference type="InterPro" id="IPR011009">
    <property type="entry name" value="Kinase-like_dom_sf"/>
</dbReference>
<dbReference type="EMBL" id="JAPQKL010000007">
    <property type="protein sequence ID" value="KAJ5121088.1"/>
    <property type="molecule type" value="Genomic_DNA"/>
</dbReference>
<dbReference type="GO" id="GO:0005634">
    <property type="term" value="C:nucleus"/>
    <property type="evidence" value="ECO:0007669"/>
    <property type="project" value="TreeGrafter"/>
</dbReference>
<dbReference type="OrthoDB" id="1668230at2759"/>
<evidence type="ECO:0000256" key="5">
    <source>
        <dbReference type="ARBA" id="ARBA00013948"/>
    </source>
</evidence>
<dbReference type="AlphaFoldDB" id="A0A9W9KVG4"/>
<dbReference type="Gene3D" id="1.10.510.10">
    <property type="entry name" value="Transferase(Phosphotransferase) domain 1"/>
    <property type="match status" value="1"/>
</dbReference>
<dbReference type="InterPro" id="IPR000719">
    <property type="entry name" value="Prot_kinase_dom"/>
</dbReference>
<sequence length="360" mass="39687">MVSLDEDVGNISHPAFAVNKHQPKSKEKNQKATVDPTALLIDTLPPISIPQEDVPQGVVQILSRSACNVGKLQGDLVLKYASDLNNPFFLTSVKVEARILELLGKHPHIVESHGLHDEGLLLRYYPNGTLHNYIALHPFLNIDQRIKWCRQLADTVVFVHSKWVIHCDITLSNILLDEELNIVLVDFQGLLCSSSGDIMLDGLSRAPAKSSMPRNDFHYSDARTDIFALGSAMYHIIVGNEVFPELDNFDDQVEITEKFRNGMFPMGNYIGSNIVEKCWRGEYWCAAMVSSDIAEIQAISKRVAKGPTNGGRFSPAIAEAQAVETAVKEALMHAAEVSSVVSKVPVSKASNDDQTVNADL</sequence>
<dbReference type="GO" id="GO:0000781">
    <property type="term" value="C:chromosome, telomeric region"/>
    <property type="evidence" value="ECO:0007669"/>
    <property type="project" value="UniProtKB-SubCell"/>
</dbReference>
<dbReference type="Proteomes" id="UP001149079">
    <property type="component" value="Unassembled WGS sequence"/>
</dbReference>
<keyword evidence="7" id="KW-0158">Chromosome</keyword>
<evidence type="ECO:0000256" key="2">
    <source>
        <dbReference type="ARBA" id="ARBA00004574"/>
    </source>
</evidence>
<evidence type="ECO:0000256" key="11">
    <source>
        <dbReference type="ARBA" id="ARBA00048679"/>
    </source>
</evidence>
<reference evidence="13" key="1">
    <citation type="submission" date="2022-11" db="EMBL/GenBank/DDBJ databases">
        <authorList>
            <person name="Petersen C."/>
        </authorList>
    </citation>
    <scope>NUCLEOTIDE SEQUENCE</scope>
    <source>
        <strain evidence="13">IBT 22155</strain>
    </source>
</reference>
<comment type="catalytic activity">
    <reaction evidence="10">
        <text>L-threonyl-[protein] + ATP = O-phospho-L-threonyl-[protein] + ADP + H(+)</text>
        <dbReference type="Rhea" id="RHEA:46608"/>
        <dbReference type="Rhea" id="RHEA-COMP:11060"/>
        <dbReference type="Rhea" id="RHEA-COMP:11605"/>
        <dbReference type="ChEBI" id="CHEBI:15378"/>
        <dbReference type="ChEBI" id="CHEBI:30013"/>
        <dbReference type="ChEBI" id="CHEBI:30616"/>
        <dbReference type="ChEBI" id="CHEBI:61977"/>
        <dbReference type="ChEBI" id="CHEBI:456216"/>
        <dbReference type="EC" id="2.7.11.1"/>
    </reaction>
</comment>
<evidence type="ECO:0000256" key="1">
    <source>
        <dbReference type="ARBA" id="ARBA00003747"/>
    </source>
</evidence>
<comment type="catalytic activity">
    <reaction evidence="11">
        <text>L-seryl-[protein] + ATP = O-phospho-L-seryl-[protein] + ADP + H(+)</text>
        <dbReference type="Rhea" id="RHEA:17989"/>
        <dbReference type="Rhea" id="RHEA-COMP:9863"/>
        <dbReference type="Rhea" id="RHEA-COMP:11604"/>
        <dbReference type="ChEBI" id="CHEBI:15378"/>
        <dbReference type="ChEBI" id="CHEBI:29999"/>
        <dbReference type="ChEBI" id="CHEBI:30616"/>
        <dbReference type="ChEBI" id="CHEBI:83421"/>
        <dbReference type="ChEBI" id="CHEBI:456216"/>
        <dbReference type="EC" id="2.7.11.1"/>
    </reaction>
</comment>
<dbReference type="PROSITE" id="PS00109">
    <property type="entry name" value="PROTEIN_KINASE_TYR"/>
    <property type="match status" value="1"/>
</dbReference>
<evidence type="ECO:0000256" key="7">
    <source>
        <dbReference type="ARBA" id="ARBA00022895"/>
    </source>
</evidence>
<dbReference type="PANTHER" id="PTHR24345">
    <property type="entry name" value="SERINE/THREONINE-PROTEIN KINASE PLK"/>
    <property type="match status" value="1"/>
</dbReference>
<dbReference type="InterPro" id="IPR008266">
    <property type="entry name" value="Tyr_kinase_AS"/>
</dbReference>
<dbReference type="SUPFAM" id="SSF56112">
    <property type="entry name" value="Protein kinase-like (PK-like)"/>
    <property type="match status" value="1"/>
</dbReference>